<evidence type="ECO:0000313" key="2">
    <source>
        <dbReference type="EMBL" id="PPB49989.1"/>
    </source>
</evidence>
<proteinExistence type="predicted"/>
<evidence type="ECO:0000313" key="3">
    <source>
        <dbReference type="Proteomes" id="UP000239297"/>
    </source>
</evidence>
<evidence type="ECO:0000256" key="1">
    <source>
        <dbReference type="SAM" id="MobiDB-lite"/>
    </source>
</evidence>
<accession>A0A2S5IZK6</accession>
<dbReference type="AlphaFoldDB" id="A0A2S5IZK6"/>
<name>A0A2S5IZK6_9MICC</name>
<feature type="region of interest" description="Disordered" evidence="1">
    <location>
        <begin position="1"/>
        <end position="26"/>
    </location>
</feature>
<protein>
    <submittedName>
        <fullName evidence="2">Uncharacterized protein</fullName>
    </submittedName>
</protein>
<keyword evidence="3" id="KW-1185">Reference proteome</keyword>
<organism evidence="2 3">
    <name type="scientific">Arthrobacter pityocampae</name>
    <dbReference type="NCBI Taxonomy" id="547334"/>
    <lineage>
        <taxon>Bacteria</taxon>
        <taxon>Bacillati</taxon>
        <taxon>Actinomycetota</taxon>
        <taxon>Actinomycetes</taxon>
        <taxon>Micrococcales</taxon>
        <taxon>Micrococcaceae</taxon>
        <taxon>Arthrobacter</taxon>
    </lineage>
</organism>
<gene>
    <name evidence="2" type="ORF">C4K88_04715</name>
</gene>
<dbReference type="Proteomes" id="UP000239297">
    <property type="component" value="Unassembled WGS sequence"/>
</dbReference>
<reference evidence="2 3" key="1">
    <citation type="journal article" date="2014" name="Int. J. Syst. Evol. Microbiol.">
        <title>Arthrobacter pityocampae sp. nov., isolated from Thaumetopoea pityocampa (Lep., Thaumetopoeidae).</title>
        <authorList>
            <person name="Ince I.A."/>
            <person name="Demirbag Z."/>
            <person name="Kati H."/>
        </authorList>
    </citation>
    <scope>NUCLEOTIDE SEQUENCE [LARGE SCALE GENOMIC DNA]</scope>
    <source>
        <strain evidence="2 3">Tp2</strain>
    </source>
</reference>
<comment type="caution">
    <text evidence="2">The sequence shown here is derived from an EMBL/GenBank/DDBJ whole genome shotgun (WGS) entry which is preliminary data.</text>
</comment>
<sequence>MDDDCRTGSDRTVGMEPAKKRDQDQHALTCDAMKRANISVRDLWEHYSSMGGGVDEYEVTAYLNGLIDLPETERDFISQAVNELYDDLCRQQGAPYSSGHLQHGDT</sequence>
<dbReference type="EMBL" id="PRKW01000002">
    <property type="protein sequence ID" value="PPB49989.1"/>
    <property type="molecule type" value="Genomic_DNA"/>
</dbReference>